<dbReference type="SUPFAM" id="SSF56300">
    <property type="entry name" value="Metallo-dependent phosphatases"/>
    <property type="match status" value="1"/>
</dbReference>
<dbReference type="Pfam" id="PF16656">
    <property type="entry name" value="Pur_ac_phosph_N"/>
    <property type="match status" value="1"/>
</dbReference>
<dbReference type="GO" id="GO:0046872">
    <property type="term" value="F:metal ion binding"/>
    <property type="evidence" value="ECO:0007669"/>
    <property type="project" value="InterPro"/>
</dbReference>
<dbReference type="InterPro" id="IPR015914">
    <property type="entry name" value="PAPs_N"/>
</dbReference>
<dbReference type="InterPro" id="IPR004843">
    <property type="entry name" value="Calcineurin-like_PHP"/>
</dbReference>
<dbReference type="InterPro" id="IPR029052">
    <property type="entry name" value="Metallo-depent_PP-like"/>
</dbReference>
<dbReference type="InterPro" id="IPR008963">
    <property type="entry name" value="Purple_acid_Pase-like_N"/>
</dbReference>
<dbReference type="SUPFAM" id="SSF49363">
    <property type="entry name" value="Purple acid phosphatase, N-terminal domain"/>
    <property type="match status" value="1"/>
</dbReference>
<dbReference type="Pfam" id="PF00149">
    <property type="entry name" value="Metallophos"/>
    <property type="match status" value="1"/>
</dbReference>
<gene>
    <name evidence="1" type="ORF">GAN75_18250</name>
</gene>
<evidence type="ECO:0000313" key="1">
    <source>
        <dbReference type="EMBL" id="KAB4453805.1"/>
    </source>
</evidence>
<dbReference type="Gene3D" id="2.60.40.380">
    <property type="entry name" value="Purple acid phosphatase-like, N-terminal"/>
    <property type="match status" value="1"/>
</dbReference>
<dbReference type="PANTHER" id="PTHR22953:SF153">
    <property type="entry name" value="PURPLE ACID PHOSPHATASE"/>
    <property type="match status" value="1"/>
</dbReference>
<reference evidence="1 2" key="1">
    <citation type="journal article" date="2019" name="Nat. Med.">
        <title>A library of human gut bacterial isolates paired with longitudinal multiomics data enables mechanistic microbiome research.</title>
        <authorList>
            <person name="Poyet M."/>
            <person name="Groussin M."/>
            <person name="Gibbons S.M."/>
            <person name="Avila-Pacheco J."/>
            <person name="Jiang X."/>
            <person name="Kearney S.M."/>
            <person name="Perrotta A.R."/>
            <person name="Berdy B."/>
            <person name="Zhao S."/>
            <person name="Lieberman T.D."/>
            <person name="Swanson P.K."/>
            <person name="Smith M."/>
            <person name="Roesemann S."/>
            <person name="Alexander J.E."/>
            <person name="Rich S.A."/>
            <person name="Livny J."/>
            <person name="Vlamakis H."/>
            <person name="Clish C."/>
            <person name="Bullock K."/>
            <person name="Deik A."/>
            <person name="Scott J."/>
            <person name="Pierce K.A."/>
            <person name="Xavier R.J."/>
            <person name="Alm E.J."/>
        </authorList>
    </citation>
    <scope>NUCLEOTIDE SEQUENCE [LARGE SCALE GENOMIC DNA]</scope>
    <source>
        <strain evidence="1 2">BIOML-A160</strain>
    </source>
</reference>
<evidence type="ECO:0000313" key="2">
    <source>
        <dbReference type="Proteomes" id="UP000436825"/>
    </source>
</evidence>
<organism evidence="1 2">
    <name type="scientific">Bacteroides thetaiotaomicron</name>
    <dbReference type="NCBI Taxonomy" id="818"/>
    <lineage>
        <taxon>Bacteria</taxon>
        <taxon>Pseudomonadati</taxon>
        <taxon>Bacteroidota</taxon>
        <taxon>Bacteroidia</taxon>
        <taxon>Bacteroidales</taxon>
        <taxon>Bacteroidaceae</taxon>
        <taxon>Bacteroides</taxon>
    </lineage>
</organism>
<name>A0A0P0EWV9_BACT4</name>
<dbReference type="Proteomes" id="UP000436825">
    <property type="component" value="Unassembled WGS sequence"/>
</dbReference>
<dbReference type="PANTHER" id="PTHR22953">
    <property type="entry name" value="ACID PHOSPHATASE RELATED"/>
    <property type="match status" value="1"/>
</dbReference>
<dbReference type="AlphaFoldDB" id="A0A0P0EWV9"/>
<dbReference type="EMBL" id="WCRW01000013">
    <property type="protein sequence ID" value="KAB4453805.1"/>
    <property type="molecule type" value="Genomic_DNA"/>
</dbReference>
<dbReference type="Gene3D" id="3.60.21.10">
    <property type="match status" value="1"/>
</dbReference>
<dbReference type="KEGG" id="btho:Btheta7330_00905"/>
<sequence>MKITKKKIAWGIVLLILIAGGVICKIRWKVWFHNIPEIRYVLTEDPQRVFLTFGNDGELSRNVSWVCGGVSKQAKLEYTKIGSGDTLLVDGSSKFLRTLGGFGYANWAKFKELSYGDSYSYRVWNDDRSSDWYSFTMQPDSTDHFSFIFIGDVQDTLRGKTRGFMENVRHRYPQADFYMFAGDFAERPMNCYWDEAYQSVDSIAPTKPILVSPGNHEYVKGLVRVLEKRFAYVFSYLLESRYKNNNVYSIDYNDATIITLDSNRDPWFLFSQREWLEKTLKASKKKWKIVMLHHPVYSIKGKTNNLAVRWMFDGLFREYGVDLVLQGHEHNYARMTNKNDEGEMTTPLYLVSHASPKSYRLSFNDKYDRFGTNRRFYQHIDVTGDTLRMQAYLENDSLYDDVRIVKNASGTQIIDNAKDIPEILEMPARLSGKKAEEFERNAEKWRNRSLVK</sequence>
<accession>A0A0P0EWV9</accession>
<dbReference type="GO" id="GO:0003993">
    <property type="term" value="F:acid phosphatase activity"/>
    <property type="evidence" value="ECO:0007669"/>
    <property type="project" value="InterPro"/>
</dbReference>
<dbReference type="RefSeq" id="WP_062694572.1">
    <property type="nucleotide sequence ID" value="NZ_CAXSMB010000002.1"/>
</dbReference>
<proteinExistence type="predicted"/>
<dbReference type="InterPro" id="IPR039331">
    <property type="entry name" value="PAPs-like"/>
</dbReference>
<comment type="caution">
    <text evidence="1">The sequence shown here is derived from an EMBL/GenBank/DDBJ whole genome shotgun (WGS) entry which is preliminary data.</text>
</comment>
<protein>
    <submittedName>
        <fullName evidence="1">Metallophosphoesterase family protein</fullName>
    </submittedName>
</protein>